<keyword evidence="2" id="KW-0808">Transferase</keyword>
<dbReference type="Pfam" id="PF01531">
    <property type="entry name" value="Glyco_transf_11"/>
    <property type="match status" value="1"/>
</dbReference>
<evidence type="ECO:0000256" key="2">
    <source>
        <dbReference type="ARBA" id="ARBA00022679"/>
    </source>
</evidence>
<evidence type="ECO:0000313" key="3">
    <source>
        <dbReference type="EMBL" id="RIY33617.1"/>
    </source>
</evidence>
<dbReference type="RefSeq" id="WP_119535099.1">
    <property type="nucleotide sequence ID" value="NZ_NRJF01000190.1"/>
</dbReference>
<dbReference type="GO" id="GO:0008107">
    <property type="term" value="F:galactoside 2-alpha-L-fucosyltransferase activity"/>
    <property type="evidence" value="ECO:0007669"/>
    <property type="project" value="InterPro"/>
</dbReference>
<dbReference type="EMBL" id="NRJF01000190">
    <property type="protein sequence ID" value="RIY33617.1"/>
    <property type="molecule type" value="Genomic_DNA"/>
</dbReference>
<evidence type="ECO:0000256" key="1">
    <source>
        <dbReference type="ARBA" id="ARBA00022676"/>
    </source>
</evidence>
<dbReference type="Proteomes" id="UP000265964">
    <property type="component" value="Unassembled WGS sequence"/>
</dbReference>
<dbReference type="GO" id="GO:0016020">
    <property type="term" value="C:membrane"/>
    <property type="evidence" value="ECO:0007669"/>
    <property type="project" value="InterPro"/>
</dbReference>
<accession>A0A3A1YBY3</accession>
<proteinExistence type="predicted"/>
<keyword evidence="4" id="KW-1185">Reference proteome</keyword>
<dbReference type="OrthoDB" id="9794601at2"/>
<gene>
    <name evidence="3" type="ORF">CKF59_06275</name>
</gene>
<evidence type="ECO:0000313" key="4">
    <source>
        <dbReference type="Proteomes" id="UP000265964"/>
    </source>
</evidence>
<name>A0A3A1YBY3_9GAMM</name>
<evidence type="ECO:0008006" key="5">
    <source>
        <dbReference type="Google" id="ProtNLM"/>
    </source>
</evidence>
<dbReference type="CDD" id="cd11301">
    <property type="entry name" value="Fut1_Fut2_like"/>
    <property type="match status" value="1"/>
</dbReference>
<organism evidence="3 4">
    <name type="scientific">Psittacicella gerlachiana</name>
    <dbReference type="NCBI Taxonomy" id="2028574"/>
    <lineage>
        <taxon>Bacteria</taxon>
        <taxon>Pseudomonadati</taxon>
        <taxon>Pseudomonadota</taxon>
        <taxon>Gammaproteobacteria</taxon>
        <taxon>Pasteurellales</taxon>
        <taxon>Psittacicellaceae</taxon>
        <taxon>Psittacicella</taxon>
    </lineage>
</organism>
<sequence>MFLLYPSGGLGNQMFMIAGTYAMARALGQRWYVNNTDHTLIQGRTFPNYVDNIFWQVPLGTPERIAIIKAMVDDLHVKSSLTLDLPGEHVLFNLDPFARQQVHVVMDTHLMSYHYFKHYRQDILKLFSLPPEQELELKELETKYLSAELPTVSLHVRRGDYLRFPDTCRVLETAYYQLALSHFADLEKFKLVVFSDDIPWCQQAFSYPSNCVAIEYIPDQVPDYLAMLLMSRCHHNILGNSTFSWWGGYLNQHQQARIIVPQRWFNDPKLKNDHLLANHFTVISDEQIKSFA</sequence>
<dbReference type="GO" id="GO:0005975">
    <property type="term" value="P:carbohydrate metabolic process"/>
    <property type="evidence" value="ECO:0007669"/>
    <property type="project" value="InterPro"/>
</dbReference>
<protein>
    <recommendedName>
        <fullName evidence="5">Glycosyl transferase family 11</fullName>
    </recommendedName>
</protein>
<dbReference type="PANTHER" id="PTHR11927">
    <property type="entry name" value="GALACTOSIDE 2-L-FUCOSYLTRANSFERASE"/>
    <property type="match status" value="1"/>
</dbReference>
<comment type="caution">
    <text evidence="3">The sequence shown here is derived from an EMBL/GenBank/DDBJ whole genome shotgun (WGS) entry which is preliminary data.</text>
</comment>
<keyword evidence="1" id="KW-0328">Glycosyltransferase</keyword>
<reference evidence="3 4" key="1">
    <citation type="submission" date="2017-08" db="EMBL/GenBank/DDBJ databases">
        <title>Reclassification of Bisgaard taxon 37 and 44.</title>
        <authorList>
            <person name="Christensen H."/>
        </authorList>
    </citation>
    <scope>NUCLEOTIDE SEQUENCE [LARGE SCALE GENOMIC DNA]</scope>
    <source>
        <strain evidence="3 4">EEAB3T1</strain>
    </source>
</reference>
<dbReference type="InterPro" id="IPR002516">
    <property type="entry name" value="Glyco_trans_11"/>
</dbReference>
<dbReference type="PANTHER" id="PTHR11927:SF9">
    <property type="entry name" value="L-FUCOSYLTRANSFERASE"/>
    <property type="match status" value="1"/>
</dbReference>
<dbReference type="AlphaFoldDB" id="A0A3A1YBY3"/>